<dbReference type="Gene3D" id="3.90.230.10">
    <property type="entry name" value="Creatinase/methionine aminopeptidase superfamily"/>
    <property type="match status" value="1"/>
</dbReference>
<evidence type="ECO:0000256" key="2">
    <source>
        <dbReference type="ARBA" id="ARBA00008766"/>
    </source>
</evidence>
<comment type="cofactor">
    <cofactor evidence="1">
        <name>Mn(2+)</name>
        <dbReference type="ChEBI" id="CHEBI:29035"/>
    </cofactor>
</comment>
<evidence type="ECO:0000256" key="1">
    <source>
        <dbReference type="ARBA" id="ARBA00001936"/>
    </source>
</evidence>
<gene>
    <name evidence="6" type="ORF">ACFQRG_11890</name>
</gene>
<protein>
    <submittedName>
        <fullName evidence="6">M24 family metallopeptidase</fullName>
    </submittedName>
</protein>
<dbReference type="Proteomes" id="UP001596505">
    <property type="component" value="Unassembled WGS sequence"/>
</dbReference>
<feature type="domain" description="Peptidase M24" evidence="4">
    <location>
        <begin position="147"/>
        <end position="349"/>
    </location>
</feature>
<dbReference type="InterPro" id="IPR036005">
    <property type="entry name" value="Creatinase/aminopeptidase-like"/>
</dbReference>
<feature type="domain" description="Creatinase N-terminal" evidence="5">
    <location>
        <begin position="4"/>
        <end position="139"/>
    </location>
</feature>
<keyword evidence="3" id="KW-0464">Manganese</keyword>
<dbReference type="Pfam" id="PF00557">
    <property type="entry name" value="Peptidase_M24"/>
    <property type="match status" value="1"/>
</dbReference>
<evidence type="ECO:0000313" key="6">
    <source>
        <dbReference type="EMBL" id="MFC7393656.1"/>
    </source>
</evidence>
<dbReference type="InterPro" id="IPR001714">
    <property type="entry name" value="Pept_M24_MAP"/>
</dbReference>
<evidence type="ECO:0000259" key="5">
    <source>
        <dbReference type="Pfam" id="PF01321"/>
    </source>
</evidence>
<dbReference type="PANTHER" id="PTHR46112:SF10">
    <property type="entry name" value="DIPEPTIDASE YKVY-RELATED"/>
    <property type="match status" value="1"/>
</dbReference>
<dbReference type="CDD" id="cd01092">
    <property type="entry name" value="APP-like"/>
    <property type="match status" value="1"/>
</dbReference>
<accession>A0ABW2PW43</accession>
<dbReference type="Gene3D" id="3.40.350.10">
    <property type="entry name" value="Creatinase/prolidase N-terminal domain"/>
    <property type="match status" value="1"/>
</dbReference>
<reference evidence="7" key="1">
    <citation type="journal article" date="2019" name="Int. J. Syst. Evol. Microbiol.">
        <title>The Global Catalogue of Microorganisms (GCM) 10K type strain sequencing project: providing services to taxonomists for standard genome sequencing and annotation.</title>
        <authorList>
            <consortium name="The Broad Institute Genomics Platform"/>
            <consortium name="The Broad Institute Genome Sequencing Center for Infectious Disease"/>
            <person name="Wu L."/>
            <person name="Ma J."/>
        </authorList>
    </citation>
    <scope>NUCLEOTIDE SEQUENCE [LARGE SCALE GENOMIC DNA]</scope>
    <source>
        <strain evidence="7">CGMCC 1.16305</strain>
    </source>
</reference>
<evidence type="ECO:0000313" key="7">
    <source>
        <dbReference type="Proteomes" id="UP001596505"/>
    </source>
</evidence>
<dbReference type="InterPro" id="IPR000587">
    <property type="entry name" value="Creatinase_N"/>
</dbReference>
<dbReference type="InterPro" id="IPR029149">
    <property type="entry name" value="Creatin/AminoP/Spt16_N"/>
</dbReference>
<dbReference type="PANTHER" id="PTHR46112">
    <property type="entry name" value="AMINOPEPTIDASE"/>
    <property type="match status" value="1"/>
</dbReference>
<dbReference type="RefSeq" id="WP_380966173.1">
    <property type="nucleotide sequence ID" value="NZ_JBHTCO010000014.1"/>
</dbReference>
<dbReference type="EMBL" id="JBHTCO010000014">
    <property type="protein sequence ID" value="MFC7393656.1"/>
    <property type="molecule type" value="Genomic_DNA"/>
</dbReference>
<comment type="caution">
    <text evidence="6">The sequence shown here is derived from an EMBL/GenBank/DDBJ whole genome shotgun (WGS) entry which is preliminary data.</text>
</comment>
<name>A0ABW2PW43_9BACL</name>
<dbReference type="PRINTS" id="PR00599">
    <property type="entry name" value="MAPEPTIDASE"/>
</dbReference>
<evidence type="ECO:0000259" key="4">
    <source>
        <dbReference type="Pfam" id="PF00557"/>
    </source>
</evidence>
<evidence type="ECO:0000256" key="3">
    <source>
        <dbReference type="ARBA" id="ARBA00023211"/>
    </source>
</evidence>
<comment type="similarity">
    <text evidence="2">Belongs to the peptidase M24B family.</text>
</comment>
<proteinExistence type="inferred from homology"/>
<dbReference type="SUPFAM" id="SSF53092">
    <property type="entry name" value="Creatinase/prolidase N-terminal domain"/>
    <property type="match status" value="1"/>
</dbReference>
<dbReference type="InterPro" id="IPR000994">
    <property type="entry name" value="Pept_M24"/>
</dbReference>
<keyword evidence="7" id="KW-1185">Reference proteome</keyword>
<sequence length="366" mass="41419">MNERILRVQKWLKQNDYQFAFISDPTNVFYLTRFMCEPHERLLGLFIFPESEPFLICPQMEVHQARHAGWDYELIGYQDHEDPWEKVEKSLQKPELKGTLTAAIEKDTLPYQKAMSLRRLDEQLSFASIESFIASLRMIKDEKEIAIMQKAAEMADYAVTVGVNAIKKGRTEQGIIAEIEYELTKRGYSEMAFPTMVLVGDNSASPHGHPGNRQIKEGDFVLFDLGVVVDGYCSDITRTVCYKHASDEQQAIYETVLEANEKAIKASKPGTRIGDLDRLARDIITNKNYGEYFTHRLGHGLGLGTHEAPSMSENNDDILKQGMVITVEPGIYVPEVGGVRIEDDVYISEQGPVTLTSYPKTLQIIS</sequence>
<organism evidence="6 7">
    <name type="scientific">Scopulibacillus cellulosilyticus</name>
    <dbReference type="NCBI Taxonomy" id="2665665"/>
    <lineage>
        <taxon>Bacteria</taxon>
        <taxon>Bacillati</taxon>
        <taxon>Bacillota</taxon>
        <taxon>Bacilli</taxon>
        <taxon>Bacillales</taxon>
        <taxon>Sporolactobacillaceae</taxon>
        <taxon>Scopulibacillus</taxon>
    </lineage>
</organism>
<dbReference type="SUPFAM" id="SSF55920">
    <property type="entry name" value="Creatinase/aminopeptidase"/>
    <property type="match status" value="1"/>
</dbReference>
<dbReference type="InterPro" id="IPR050659">
    <property type="entry name" value="Peptidase_M24B"/>
</dbReference>
<dbReference type="Pfam" id="PF01321">
    <property type="entry name" value="Creatinase_N"/>
    <property type="match status" value="1"/>
</dbReference>